<dbReference type="GO" id="GO:0017148">
    <property type="term" value="P:negative regulation of translation"/>
    <property type="evidence" value="ECO:0007669"/>
    <property type="project" value="UniProtKB-UniRule"/>
</dbReference>
<reference evidence="3" key="1">
    <citation type="submission" date="2020-02" db="EMBL/GenBank/DDBJ databases">
        <authorList>
            <person name="Meier V. D."/>
        </authorList>
    </citation>
    <scope>NUCLEOTIDE SEQUENCE</scope>
    <source>
        <strain evidence="3">AVDCRST_MAG90</strain>
    </source>
</reference>
<dbReference type="InterPro" id="IPR004394">
    <property type="entry name" value="Iojap/RsfS/C7orf30"/>
</dbReference>
<evidence type="ECO:0000256" key="1">
    <source>
        <dbReference type="ARBA" id="ARBA00010574"/>
    </source>
</evidence>
<protein>
    <recommendedName>
        <fullName evidence="2">Ribosomal silencing factor RsfS</fullName>
    </recommendedName>
</protein>
<comment type="function">
    <text evidence="2">Functions as a ribosomal silencing factor. Interacts with ribosomal protein uL14 (rplN), blocking formation of intersubunit bridge B8. Prevents association of the 30S and 50S ribosomal subunits and the formation of functional ribosomes, thus repressing translation.</text>
</comment>
<dbReference type="PANTHER" id="PTHR21043">
    <property type="entry name" value="IOJAP SUPERFAMILY ORTHOLOG"/>
    <property type="match status" value="1"/>
</dbReference>
<dbReference type="PANTHER" id="PTHR21043:SF0">
    <property type="entry name" value="MITOCHONDRIAL ASSEMBLY OF RIBOSOMAL LARGE SUBUNIT PROTEIN 1"/>
    <property type="match status" value="1"/>
</dbReference>
<dbReference type="SUPFAM" id="SSF81301">
    <property type="entry name" value="Nucleotidyltransferase"/>
    <property type="match status" value="1"/>
</dbReference>
<comment type="subcellular location">
    <subcellularLocation>
        <location evidence="2">Cytoplasm</location>
    </subcellularLocation>
</comment>
<dbReference type="GO" id="GO:0042256">
    <property type="term" value="P:cytosolic ribosome assembly"/>
    <property type="evidence" value="ECO:0007669"/>
    <property type="project" value="UniProtKB-UniRule"/>
</dbReference>
<proteinExistence type="inferred from homology"/>
<gene>
    <name evidence="2" type="primary">rsfS</name>
    <name evidence="3" type="ORF">AVDCRST_MAG90-3073</name>
</gene>
<sequence>MTRACLEDMKAEATVEIDLAGKTSIADAMVVTSGRSDRHVGAIAERVIQALKTRGFGPVRVEGFPACDWVLIDAGDVIVHVFRPEVRSFYNLEKMWGVDRPQERIAV</sequence>
<dbReference type="HAMAP" id="MF_01477">
    <property type="entry name" value="Iojap_RsfS"/>
    <property type="match status" value="1"/>
</dbReference>
<dbReference type="Pfam" id="PF02410">
    <property type="entry name" value="RsfS"/>
    <property type="match status" value="1"/>
</dbReference>
<evidence type="ECO:0000256" key="2">
    <source>
        <dbReference type="HAMAP-Rule" id="MF_01477"/>
    </source>
</evidence>
<comment type="subunit">
    <text evidence="2">Interacts with ribosomal protein uL14 (rplN).</text>
</comment>
<name>A0A6J4MNG1_9HYPH</name>
<organism evidence="3">
    <name type="scientific">uncultured Microvirga sp</name>
    <dbReference type="NCBI Taxonomy" id="412392"/>
    <lineage>
        <taxon>Bacteria</taxon>
        <taxon>Pseudomonadati</taxon>
        <taxon>Pseudomonadota</taxon>
        <taxon>Alphaproteobacteria</taxon>
        <taxon>Hyphomicrobiales</taxon>
        <taxon>Methylobacteriaceae</taxon>
        <taxon>Microvirga</taxon>
        <taxon>environmental samples</taxon>
    </lineage>
</organism>
<dbReference type="InterPro" id="IPR043519">
    <property type="entry name" value="NT_sf"/>
</dbReference>
<dbReference type="GO" id="GO:0043023">
    <property type="term" value="F:ribosomal large subunit binding"/>
    <property type="evidence" value="ECO:0007669"/>
    <property type="project" value="TreeGrafter"/>
</dbReference>
<dbReference type="NCBIfam" id="TIGR00090">
    <property type="entry name" value="rsfS_iojap_ybeB"/>
    <property type="match status" value="1"/>
</dbReference>
<dbReference type="Gene3D" id="3.30.460.10">
    <property type="entry name" value="Beta Polymerase, domain 2"/>
    <property type="match status" value="1"/>
</dbReference>
<dbReference type="GO" id="GO:0005737">
    <property type="term" value="C:cytoplasm"/>
    <property type="evidence" value="ECO:0007669"/>
    <property type="project" value="UniProtKB-SubCell"/>
</dbReference>
<keyword evidence="2" id="KW-0678">Repressor</keyword>
<dbReference type="EMBL" id="CADCUC010000645">
    <property type="protein sequence ID" value="CAA9361967.1"/>
    <property type="molecule type" value="Genomic_DNA"/>
</dbReference>
<comment type="similarity">
    <text evidence="1 2">Belongs to the Iojap/RsfS family.</text>
</comment>
<keyword evidence="2" id="KW-0963">Cytoplasm</keyword>
<dbReference type="GO" id="GO:0090071">
    <property type="term" value="P:negative regulation of ribosome biogenesis"/>
    <property type="evidence" value="ECO:0007669"/>
    <property type="project" value="UniProtKB-UniRule"/>
</dbReference>
<evidence type="ECO:0000313" key="3">
    <source>
        <dbReference type="EMBL" id="CAA9361967.1"/>
    </source>
</evidence>
<accession>A0A6J4MNG1</accession>
<keyword evidence="2" id="KW-0810">Translation regulation</keyword>
<dbReference type="AlphaFoldDB" id="A0A6J4MNG1"/>